<keyword evidence="7 14" id="KW-0812">Transmembrane</keyword>
<dbReference type="InterPro" id="IPR036890">
    <property type="entry name" value="HATPase_C_sf"/>
</dbReference>
<dbReference type="SMART" id="SM00387">
    <property type="entry name" value="HATPase_c"/>
    <property type="match status" value="1"/>
</dbReference>
<dbReference type="Pfam" id="PF02518">
    <property type="entry name" value="HATPase_c"/>
    <property type="match status" value="1"/>
</dbReference>
<dbReference type="PANTHER" id="PTHR45528">
    <property type="entry name" value="SENSOR HISTIDINE KINASE CPXA"/>
    <property type="match status" value="1"/>
</dbReference>
<feature type="transmembrane region" description="Helical" evidence="14">
    <location>
        <begin position="309"/>
        <end position="331"/>
    </location>
</feature>
<dbReference type="PRINTS" id="PR01780">
    <property type="entry name" value="LANTIREGPROT"/>
</dbReference>
<evidence type="ECO:0000256" key="7">
    <source>
        <dbReference type="ARBA" id="ARBA00022692"/>
    </source>
</evidence>
<protein>
    <recommendedName>
        <fullName evidence="3">histidine kinase</fullName>
        <ecNumber evidence="3">2.7.13.3</ecNumber>
    </recommendedName>
</protein>
<dbReference type="GO" id="GO:0016301">
    <property type="term" value="F:kinase activity"/>
    <property type="evidence" value="ECO:0007669"/>
    <property type="project" value="UniProtKB-KW"/>
</dbReference>
<dbReference type="InterPro" id="IPR005467">
    <property type="entry name" value="His_kinase_dom"/>
</dbReference>
<dbReference type="InterPro" id="IPR003661">
    <property type="entry name" value="HisK_dim/P_dom"/>
</dbReference>
<sequence length="713" mass="81067">MDTKWKKWINSGLIAAVSIAMVGGVLFGIYQMHTMDNYNDGLDFTTIKKGERMEDSDYYVHAVQRILNKWVKENNLMDQNYDDVESELPSNLENEIFVKAKLTIQPYGKKAVTKEYGADARTVRKPVFKKKIVINRNDTLGYGLNPNKSIRAKYASNANTDETYNDEYEDNVMSPSDFYNISGNSMNRGSLSLPQTFFIDDAKQQRLESAVIEVGFYDGYYNALNKHYKTFPDVRKELMIKLSILLGAEVLGLLVLSVLFALQKSRARFFKNIDRIWYEVILCVIGFGLFLVAGTVATASIGALRQEELIPIMTFAGIVLLMIGSVFSICLQTTVWRLKEGTFLEHTLCVGTARRWYRRNRQRREAEKEALEFADRLAVERLSIYRKGKYLMLAIFFAGLFMIDWSPILAVIALCVGLLGMKYLGEHFDEVARQQRDLGKLIRQIERISEGDLKADADIPKESLYYNASKQLSNIGSGLDKSLQDQMKGERMKIDLITNVSHDLKTPLTSIISYVDLLARDRTLSPEARDYVTILNQKTERLKNTIADLFELAKSTSGEAKVTLEPMDLKKLMEQTLEDMSDQIKESGFKVKFQCEAEHTKFKGDVNRMYRVVQNILENALKYSLKGTRIFATISNQGSRVCLTVQNTSGYEMNFTEEEIMERFYRGEKSRTSEGNGLGLSIADSFTANCGGEFKIGIDGDQFKAMILFPILP</sequence>
<feature type="domain" description="Histidine kinase" evidence="15">
    <location>
        <begin position="499"/>
        <end position="713"/>
    </location>
</feature>
<dbReference type="Proteomes" id="UP000635828">
    <property type="component" value="Unassembled WGS sequence"/>
</dbReference>
<feature type="transmembrane region" description="Helical" evidence="14">
    <location>
        <begin position="390"/>
        <end position="419"/>
    </location>
</feature>
<dbReference type="RefSeq" id="WP_024728446.1">
    <property type="nucleotide sequence ID" value="NZ_JACOOS010000008.1"/>
</dbReference>
<keyword evidence="12" id="KW-0902">Two-component regulatory system</keyword>
<dbReference type="PROSITE" id="PS50109">
    <property type="entry name" value="HIS_KIN"/>
    <property type="match status" value="1"/>
</dbReference>
<evidence type="ECO:0000313" key="17">
    <source>
        <dbReference type="Proteomes" id="UP000635828"/>
    </source>
</evidence>
<dbReference type="Pfam" id="PF00512">
    <property type="entry name" value="HisKA"/>
    <property type="match status" value="1"/>
</dbReference>
<comment type="subcellular location">
    <subcellularLocation>
        <location evidence="2">Cell membrane</location>
        <topology evidence="2">Multi-pass membrane protein</topology>
    </subcellularLocation>
</comment>
<dbReference type="PANTHER" id="PTHR45528:SF1">
    <property type="entry name" value="SENSOR HISTIDINE KINASE CPXA"/>
    <property type="match status" value="1"/>
</dbReference>
<evidence type="ECO:0000256" key="8">
    <source>
        <dbReference type="ARBA" id="ARBA00022741"/>
    </source>
</evidence>
<keyword evidence="10" id="KW-0067">ATP-binding</keyword>
<dbReference type="CDD" id="cd00082">
    <property type="entry name" value="HisKA"/>
    <property type="match status" value="1"/>
</dbReference>
<evidence type="ECO:0000256" key="1">
    <source>
        <dbReference type="ARBA" id="ARBA00000085"/>
    </source>
</evidence>
<keyword evidence="4" id="KW-1003">Cell membrane</keyword>
<evidence type="ECO:0000256" key="13">
    <source>
        <dbReference type="ARBA" id="ARBA00023136"/>
    </source>
</evidence>
<dbReference type="EMBL" id="JACOOS010000008">
    <property type="protein sequence ID" value="MBC5677652.1"/>
    <property type="molecule type" value="Genomic_DNA"/>
</dbReference>
<evidence type="ECO:0000256" key="5">
    <source>
        <dbReference type="ARBA" id="ARBA00022553"/>
    </source>
</evidence>
<evidence type="ECO:0000256" key="12">
    <source>
        <dbReference type="ARBA" id="ARBA00023012"/>
    </source>
</evidence>
<dbReference type="InterPro" id="IPR008358">
    <property type="entry name" value="Sig_transdc_His_kin/Pase_MprB"/>
</dbReference>
<gene>
    <name evidence="16" type="ORF">H8S22_08530</name>
</gene>
<dbReference type="SMART" id="SM00388">
    <property type="entry name" value="HisKA"/>
    <property type="match status" value="1"/>
</dbReference>
<dbReference type="SUPFAM" id="SSF55874">
    <property type="entry name" value="ATPase domain of HSP90 chaperone/DNA topoisomerase II/histidine kinase"/>
    <property type="match status" value="1"/>
</dbReference>
<feature type="transmembrane region" description="Helical" evidence="14">
    <location>
        <begin position="280"/>
        <end position="303"/>
    </location>
</feature>
<evidence type="ECO:0000256" key="4">
    <source>
        <dbReference type="ARBA" id="ARBA00022475"/>
    </source>
</evidence>
<evidence type="ECO:0000256" key="9">
    <source>
        <dbReference type="ARBA" id="ARBA00022777"/>
    </source>
</evidence>
<dbReference type="InterPro" id="IPR050398">
    <property type="entry name" value="HssS/ArlS-like"/>
</dbReference>
<organism evidence="16 17">
    <name type="scientific">Anaerostipes hominis</name>
    <name type="common">ex Liu et al. 2021</name>
    <dbReference type="NCBI Taxonomy" id="2763018"/>
    <lineage>
        <taxon>Bacteria</taxon>
        <taxon>Bacillati</taxon>
        <taxon>Bacillota</taxon>
        <taxon>Clostridia</taxon>
        <taxon>Lachnospirales</taxon>
        <taxon>Lachnospiraceae</taxon>
        <taxon>Anaerostipes</taxon>
    </lineage>
</organism>
<accession>A0ABR7FR06</accession>
<keyword evidence="5" id="KW-0597">Phosphoprotein</keyword>
<proteinExistence type="predicted"/>
<evidence type="ECO:0000256" key="2">
    <source>
        <dbReference type="ARBA" id="ARBA00004651"/>
    </source>
</evidence>
<evidence type="ECO:0000256" key="3">
    <source>
        <dbReference type="ARBA" id="ARBA00012438"/>
    </source>
</evidence>
<keyword evidence="13 14" id="KW-0472">Membrane</keyword>
<keyword evidence="11 14" id="KW-1133">Transmembrane helix</keyword>
<dbReference type="SUPFAM" id="SSF47384">
    <property type="entry name" value="Homodimeric domain of signal transducing histidine kinase"/>
    <property type="match status" value="1"/>
</dbReference>
<evidence type="ECO:0000256" key="10">
    <source>
        <dbReference type="ARBA" id="ARBA00022840"/>
    </source>
</evidence>
<dbReference type="InterPro" id="IPR036097">
    <property type="entry name" value="HisK_dim/P_sf"/>
</dbReference>
<comment type="catalytic activity">
    <reaction evidence="1">
        <text>ATP + protein L-histidine = ADP + protein N-phospho-L-histidine.</text>
        <dbReference type="EC" id="2.7.13.3"/>
    </reaction>
</comment>
<evidence type="ECO:0000313" key="16">
    <source>
        <dbReference type="EMBL" id="MBC5677652.1"/>
    </source>
</evidence>
<dbReference type="Gene3D" id="3.30.565.10">
    <property type="entry name" value="Histidine kinase-like ATPase, C-terminal domain"/>
    <property type="match status" value="1"/>
</dbReference>
<name>A0ABR7FR06_9FIRM</name>
<keyword evidence="9 16" id="KW-0418">Kinase</keyword>
<evidence type="ECO:0000256" key="6">
    <source>
        <dbReference type="ARBA" id="ARBA00022679"/>
    </source>
</evidence>
<evidence type="ECO:0000259" key="15">
    <source>
        <dbReference type="PROSITE" id="PS50109"/>
    </source>
</evidence>
<keyword evidence="6" id="KW-0808">Transferase</keyword>
<evidence type="ECO:0000256" key="14">
    <source>
        <dbReference type="SAM" id="Phobius"/>
    </source>
</evidence>
<dbReference type="EC" id="2.7.13.3" evidence="3"/>
<dbReference type="InterPro" id="IPR003594">
    <property type="entry name" value="HATPase_dom"/>
</dbReference>
<feature type="transmembrane region" description="Helical" evidence="14">
    <location>
        <begin position="238"/>
        <end position="260"/>
    </location>
</feature>
<comment type="caution">
    <text evidence="16">The sequence shown here is derived from an EMBL/GenBank/DDBJ whole genome shotgun (WGS) entry which is preliminary data.</text>
</comment>
<keyword evidence="17" id="KW-1185">Reference proteome</keyword>
<evidence type="ECO:0000256" key="11">
    <source>
        <dbReference type="ARBA" id="ARBA00022989"/>
    </source>
</evidence>
<reference evidence="16 17" key="1">
    <citation type="submission" date="2020-08" db="EMBL/GenBank/DDBJ databases">
        <title>Genome public.</title>
        <authorList>
            <person name="Liu C."/>
            <person name="Sun Q."/>
        </authorList>
    </citation>
    <scope>NUCLEOTIDE SEQUENCE [LARGE SCALE GENOMIC DNA]</scope>
    <source>
        <strain evidence="16 17">NSJ-7</strain>
    </source>
</reference>
<keyword evidence="8" id="KW-0547">Nucleotide-binding</keyword>
<feature type="transmembrane region" description="Helical" evidence="14">
    <location>
        <begin position="12"/>
        <end position="30"/>
    </location>
</feature>
<dbReference type="Gene3D" id="1.10.287.130">
    <property type="match status" value="1"/>
</dbReference>